<sequence>MEDSNFSERFECRKDLHQYWYSQKTIDFLVSECQHNPEWKVGFLSTPSVFFSLTNPITMQNAVCFEYDPKFDQKDGRFVLYDFNHPENIPKAYHGSFDLLVIDPPYITREVWLKYAEAITMLLKKDAKLIISTLDDNAEMIKELTGCKKRVFRPYISTLIYQFAFYTNYESDGWGRENEEIPKVDAEAEEKRVLKILGLDFD</sequence>
<dbReference type="SUPFAM" id="SSF53335">
    <property type="entry name" value="S-adenosyl-L-methionine-dependent methyltransferases"/>
    <property type="match status" value="1"/>
</dbReference>
<name>A0A8J8NIV0_HALGN</name>
<evidence type="ECO:0000256" key="4">
    <source>
        <dbReference type="ARBA" id="ARBA00022679"/>
    </source>
</evidence>
<keyword evidence="4" id="KW-0808">Transferase</keyword>
<dbReference type="InterPro" id="IPR029063">
    <property type="entry name" value="SAM-dependent_MTases_sf"/>
</dbReference>
<evidence type="ECO:0000256" key="2">
    <source>
        <dbReference type="ARBA" id="ARBA00022490"/>
    </source>
</evidence>
<dbReference type="Proteomes" id="UP000785679">
    <property type="component" value="Unassembled WGS sequence"/>
</dbReference>
<dbReference type="GO" id="GO:0005737">
    <property type="term" value="C:cytoplasm"/>
    <property type="evidence" value="ECO:0007669"/>
    <property type="project" value="UniProtKB-SubCell"/>
</dbReference>
<dbReference type="InterPro" id="IPR041370">
    <property type="entry name" value="Mlase_EEF1AKMT1/ZCCHC4"/>
</dbReference>
<accession>A0A8J8NIV0</accession>
<dbReference type="InterPro" id="IPR002052">
    <property type="entry name" value="DNA_methylase_N6_adenine_CS"/>
</dbReference>
<evidence type="ECO:0000256" key="3">
    <source>
        <dbReference type="ARBA" id="ARBA00022603"/>
    </source>
</evidence>
<dbReference type="Pfam" id="PF10237">
    <property type="entry name" value="N6-adenineMlase"/>
    <property type="match status" value="1"/>
</dbReference>
<comment type="subcellular location">
    <subcellularLocation>
        <location evidence="1">Cytoplasm</location>
    </subcellularLocation>
</comment>
<dbReference type="PANTHER" id="PTHR13200:SF1">
    <property type="entry name" value="NUCLEIC ACID BINDING PROTEIN"/>
    <property type="match status" value="1"/>
</dbReference>
<reference evidence="5" key="1">
    <citation type="submission" date="2019-06" db="EMBL/GenBank/DDBJ databases">
        <authorList>
            <person name="Zheng W."/>
        </authorList>
    </citation>
    <scope>NUCLEOTIDE SEQUENCE</scope>
    <source>
        <strain evidence="5">QDHG01</strain>
    </source>
</reference>
<dbReference type="AlphaFoldDB" id="A0A8J8NIV0"/>
<organism evidence="5 6">
    <name type="scientific">Halteria grandinella</name>
    <dbReference type="NCBI Taxonomy" id="5974"/>
    <lineage>
        <taxon>Eukaryota</taxon>
        <taxon>Sar</taxon>
        <taxon>Alveolata</taxon>
        <taxon>Ciliophora</taxon>
        <taxon>Intramacronucleata</taxon>
        <taxon>Spirotrichea</taxon>
        <taxon>Stichotrichia</taxon>
        <taxon>Sporadotrichida</taxon>
        <taxon>Halteriidae</taxon>
        <taxon>Halteria</taxon>
    </lineage>
</organism>
<dbReference type="OrthoDB" id="206354at2759"/>
<dbReference type="GO" id="GO:0016279">
    <property type="term" value="F:protein-lysine N-methyltransferase activity"/>
    <property type="evidence" value="ECO:0007669"/>
    <property type="project" value="InterPro"/>
</dbReference>
<dbReference type="Gene3D" id="3.40.50.150">
    <property type="entry name" value="Vaccinia Virus protein VP39"/>
    <property type="match status" value="1"/>
</dbReference>
<evidence type="ECO:0000313" key="5">
    <source>
        <dbReference type="EMBL" id="TNV75538.1"/>
    </source>
</evidence>
<dbReference type="PROSITE" id="PS00092">
    <property type="entry name" value="N6_MTASE"/>
    <property type="match status" value="1"/>
</dbReference>
<keyword evidence="6" id="KW-1185">Reference proteome</keyword>
<dbReference type="EMBL" id="RRYP01015352">
    <property type="protein sequence ID" value="TNV75538.1"/>
    <property type="molecule type" value="Genomic_DNA"/>
</dbReference>
<keyword evidence="3" id="KW-0489">Methyltransferase</keyword>
<comment type="caution">
    <text evidence="5">The sequence shown here is derived from an EMBL/GenBank/DDBJ whole genome shotgun (WGS) entry which is preliminary data.</text>
</comment>
<dbReference type="GO" id="GO:0032259">
    <property type="term" value="P:methylation"/>
    <property type="evidence" value="ECO:0007669"/>
    <property type="project" value="UniProtKB-KW"/>
</dbReference>
<dbReference type="PANTHER" id="PTHR13200">
    <property type="entry name" value="EEF1A LYSINE METHYLTRANSFERASE 1"/>
    <property type="match status" value="1"/>
</dbReference>
<evidence type="ECO:0000313" key="6">
    <source>
        <dbReference type="Proteomes" id="UP000785679"/>
    </source>
</evidence>
<gene>
    <name evidence="5" type="ORF">FGO68_gene17704</name>
</gene>
<evidence type="ECO:0000256" key="1">
    <source>
        <dbReference type="ARBA" id="ARBA00004496"/>
    </source>
</evidence>
<protein>
    <submittedName>
        <fullName evidence="5">Uncharacterized protein</fullName>
    </submittedName>
</protein>
<keyword evidence="2" id="KW-0963">Cytoplasm</keyword>
<proteinExistence type="predicted"/>
<dbReference type="InterPro" id="IPR019369">
    <property type="entry name" value="Efm5/EEF1AKMT1"/>
</dbReference>
<dbReference type="GO" id="GO:0003676">
    <property type="term" value="F:nucleic acid binding"/>
    <property type="evidence" value="ECO:0007669"/>
    <property type="project" value="InterPro"/>
</dbReference>